<name>A0A182QWF6_9DIPT</name>
<feature type="region of interest" description="Disordered" evidence="4">
    <location>
        <begin position="490"/>
        <end position="515"/>
    </location>
</feature>
<dbReference type="GO" id="GO:0098609">
    <property type="term" value="P:cell-cell adhesion"/>
    <property type="evidence" value="ECO:0007669"/>
    <property type="project" value="TreeGrafter"/>
</dbReference>
<evidence type="ECO:0000256" key="1">
    <source>
        <dbReference type="ARBA" id="ARBA00022737"/>
    </source>
</evidence>
<dbReference type="InterPro" id="IPR003961">
    <property type="entry name" value="FN3_dom"/>
</dbReference>
<dbReference type="GO" id="GO:0030154">
    <property type="term" value="P:cell differentiation"/>
    <property type="evidence" value="ECO:0007669"/>
    <property type="project" value="UniProtKB-ARBA"/>
</dbReference>
<feature type="domain" description="Ig-like" evidence="6">
    <location>
        <begin position="129"/>
        <end position="228"/>
    </location>
</feature>
<keyword evidence="1" id="KW-0677">Repeat</keyword>
<evidence type="ECO:0000313" key="9">
    <source>
        <dbReference type="Proteomes" id="UP000075886"/>
    </source>
</evidence>
<dbReference type="InterPro" id="IPR007110">
    <property type="entry name" value="Ig-like_dom"/>
</dbReference>
<keyword evidence="5" id="KW-0812">Transmembrane</keyword>
<proteinExistence type="predicted"/>
<dbReference type="GO" id="GO:0009653">
    <property type="term" value="P:anatomical structure morphogenesis"/>
    <property type="evidence" value="ECO:0007669"/>
    <property type="project" value="UniProtKB-ARBA"/>
</dbReference>
<dbReference type="PROSITE" id="PS50835">
    <property type="entry name" value="IG_LIKE"/>
    <property type="match status" value="2"/>
</dbReference>
<dbReference type="EnsemblMetazoa" id="AFAF018228-RA">
    <property type="protein sequence ID" value="AFAF018228-PA"/>
    <property type="gene ID" value="AFAF018228"/>
</dbReference>
<dbReference type="Pfam" id="PF13927">
    <property type="entry name" value="Ig_3"/>
    <property type="match status" value="1"/>
</dbReference>
<evidence type="ECO:0000259" key="6">
    <source>
        <dbReference type="PROSITE" id="PS50835"/>
    </source>
</evidence>
<dbReference type="InterPro" id="IPR013098">
    <property type="entry name" value="Ig_I-set"/>
</dbReference>
<dbReference type="Pfam" id="PF07679">
    <property type="entry name" value="I-set"/>
    <property type="match status" value="1"/>
</dbReference>
<sequence>MSKPMNHQMPSHYAATIKSISENVIVNPGEDAVLNCTVDGNPLTPEHVRWERNGYDLKAKTTTAYANATGTLVVREATREDVGNFRCIADNRVANPASRDVLLIVKCRFSASAAPSVSQQPLFKCLVAPEIDKSPSMLRGAAGSGDQARLPCRAQAAPVPTFYWIRSGQELPVNQSSKYRALQHQLDALTYESILLIERVSSVDYGEYECRAKNELGTGSGVGRLDVKSAPDPPSTLSVLNVTHDSVTLGWEPGFDGGHRASYRIRYREASSERYRYEDGPANAHRLTVSGLRSNTLYLFSIMAANVLGESRYLPDLTRAQTKDPPLPVFSVRGSKPPMESSSFLAPSSPSLGARGVSGLLLLAVGVAAGICLVLLNILLIGFCLYRRGLPGASPGAGVFGVRGLRGHKYRCGGGDGSDATLPAELSEKAALPSFVIFCFTFAGLCLLIVNAGLVACFIVRKRAKDSSNTNSKSATIEMYAPSSYNDTVTGETLSSVSEKSDAYSNDGSQADFMDETRKRAASTYLIDGADMQPPRYQPEGNLPHYASNTGTENEYDQTRNVDRLKNSAMDGSYYQMNNDRFYPPMDYPGVEFATSAMPVSLAPTESSSETLRRVARTMVPPPDVTYHTHHRTVGHQHDGESMSSTLPLGNHNGSISQAVQSTPKQPQGILKDPKRSNSTASGSHSYSTLPHQQQLYSLHNPSPIPSLQQHPNEQYVSVPSGFLVMEPQASNSLAGTNSSLGHSLLLGAYDPPASSSLANYNVSVGYTDSDGHLV</sequence>
<dbReference type="InterPro" id="IPR013783">
    <property type="entry name" value="Ig-like_fold"/>
</dbReference>
<dbReference type="SMART" id="SM00409">
    <property type="entry name" value="IG"/>
    <property type="match status" value="2"/>
</dbReference>
<keyword evidence="5" id="KW-1133">Transmembrane helix</keyword>
<keyword evidence="2" id="KW-1015">Disulfide bond</keyword>
<dbReference type="PANTHER" id="PTHR44170:SF46">
    <property type="entry name" value="PROTEIN SIDEKICK"/>
    <property type="match status" value="1"/>
</dbReference>
<accession>A0A182QWF6</accession>
<dbReference type="SUPFAM" id="SSF48726">
    <property type="entry name" value="Immunoglobulin"/>
    <property type="match status" value="2"/>
</dbReference>
<feature type="region of interest" description="Disordered" evidence="4">
    <location>
        <begin position="621"/>
        <end position="689"/>
    </location>
</feature>
<dbReference type="EMBL" id="AXCN02001786">
    <property type="status" value="NOT_ANNOTATED_CDS"/>
    <property type="molecule type" value="Genomic_DNA"/>
</dbReference>
<dbReference type="SMART" id="SM00060">
    <property type="entry name" value="FN3"/>
    <property type="match status" value="1"/>
</dbReference>
<keyword evidence="3" id="KW-0393">Immunoglobulin domain</keyword>
<feature type="domain" description="Ig-like" evidence="6">
    <location>
        <begin position="10"/>
        <end position="98"/>
    </location>
</feature>
<evidence type="ECO:0000313" key="8">
    <source>
        <dbReference type="EnsemblMetazoa" id="AFAF018228-PA"/>
    </source>
</evidence>
<evidence type="ECO:0000256" key="4">
    <source>
        <dbReference type="SAM" id="MobiDB-lite"/>
    </source>
</evidence>
<keyword evidence="5" id="KW-0472">Membrane</keyword>
<dbReference type="Pfam" id="PF00041">
    <property type="entry name" value="fn3"/>
    <property type="match status" value="1"/>
</dbReference>
<dbReference type="CDD" id="cd00096">
    <property type="entry name" value="Ig"/>
    <property type="match status" value="1"/>
</dbReference>
<dbReference type="Proteomes" id="UP000075886">
    <property type="component" value="Unassembled WGS sequence"/>
</dbReference>
<dbReference type="SUPFAM" id="SSF49265">
    <property type="entry name" value="Fibronectin type III"/>
    <property type="match status" value="1"/>
</dbReference>
<dbReference type="Gene3D" id="2.60.40.10">
    <property type="entry name" value="Immunoglobulins"/>
    <property type="match status" value="3"/>
</dbReference>
<protein>
    <recommendedName>
        <fullName evidence="10">Nephrin</fullName>
    </recommendedName>
</protein>
<feature type="domain" description="Fibronectin type-III" evidence="7">
    <location>
        <begin position="233"/>
        <end position="325"/>
    </location>
</feature>
<keyword evidence="9" id="KW-1185">Reference proteome</keyword>
<organism evidence="8 9">
    <name type="scientific">Anopheles farauti</name>
    <dbReference type="NCBI Taxonomy" id="69004"/>
    <lineage>
        <taxon>Eukaryota</taxon>
        <taxon>Metazoa</taxon>
        <taxon>Ecdysozoa</taxon>
        <taxon>Arthropoda</taxon>
        <taxon>Hexapoda</taxon>
        <taxon>Insecta</taxon>
        <taxon>Pterygota</taxon>
        <taxon>Neoptera</taxon>
        <taxon>Endopterygota</taxon>
        <taxon>Diptera</taxon>
        <taxon>Nematocera</taxon>
        <taxon>Culicoidea</taxon>
        <taxon>Culicidae</taxon>
        <taxon>Anophelinae</taxon>
        <taxon>Anopheles</taxon>
    </lineage>
</organism>
<dbReference type="AlphaFoldDB" id="A0A182QWF6"/>
<dbReference type="InterPro" id="IPR003599">
    <property type="entry name" value="Ig_sub"/>
</dbReference>
<dbReference type="CDD" id="cd00063">
    <property type="entry name" value="FN3"/>
    <property type="match status" value="1"/>
</dbReference>
<evidence type="ECO:0000259" key="7">
    <source>
        <dbReference type="PROSITE" id="PS50853"/>
    </source>
</evidence>
<dbReference type="InterPro" id="IPR036179">
    <property type="entry name" value="Ig-like_dom_sf"/>
</dbReference>
<feature type="compositionally biased region" description="Polar residues" evidence="4">
    <location>
        <begin position="490"/>
        <end position="509"/>
    </location>
</feature>
<dbReference type="InterPro" id="IPR036116">
    <property type="entry name" value="FN3_sf"/>
</dbReference>
<feature type="compositionally biased region" description="Polar residues" evidence="4">
    <location>
        <begin position="677"/>
        <end position="689"/>
    </location>
</feature>
<dbReference type="FunFam" id="2.60.40.10:FF:000032">
    <property type="entry name" value="palladin isoform X1"/>
    <property type="match status" value="1"/>
</dbReference>
<dbReference type="PROSITE" id="PS50853">
    <property type="entry name" value="FN3"/>
    <property type="match status" value="1"/>
</dbReference>
<dbReference type="InterPro" id="IPR003598">
    <property type="entry name" value="Ig_sub2"/>
</dbReference>
<evidence type="ECO:0008006" key="10">
    <source>
        <dbReference type="Google" id="ProtNLM"/>
    </source>
</evidence>
<evidence type="ECO:0000256" key="2">
    <source>
        <dbReference type="ARBA" id="ARBA00023157"/>
    </source>
</evidence>
<dbReference type="VEuPathDB" id="VectorBase:AFAF018228"/>
<evidence type="ECO:0000256" key="5">
    <source>
        <dbReference type="SAM" id="Phobius"/>
    </source>
</evidence>
<dbReference type="STRING" id="69004.A0A182QWF6"/>
<evidence type="ECO:0000256" key="3">
    <source>
        <dbReference type="ARBA" id="ARBA00023319"/>
    </source>
</evidence>
<feature type="transmembrane region" description="Helical" evidence="5">
    <location>
        <begin position="360"/>
        <end position="383"/>
    </location>
</feature>
<reference evidence="9" key="1">
    <citation type="submission" date="2014-01" db="EMBL/GenBank/DDBJ databases">
        <title>The Genome Sequence of Anopheles farauti FAR1 (V2).</title>
        <authorList>
            <consortium name="The Broad Institute Genomics Platform"/>
            <person name="Neafsey D.E."/>
            <person name="Besansky N."/>
            <person name="Howell P."/>
            <person name="Walton C."/>
            <person name="Young S.K."/>
            <person name="Zeng Q."/>
            <person name="Gargeya S."/>
            <person name="Fitzgerald M."/>
            <person name="Haas B."/>
            <person name="Abouelleil A."/>
            <person name="Allen A.W."/>
            <person name="Alvarado L."/>
            <person name="Arachchi H.M."/>
            <person name="Berlin A.M."/>
            <person name="Chapman S.B."/>
            <person name="Gainer-Dewar J."/>
            <person name="Goldberg J."/>
            <person name="Griggs A."/>
            <person name="Gujja S."/>
            <person name="Hansen M."/>
            <person name="Howarth C."/>
            <person name="Imamovic A."/>
            <person name="Ireland A."/>
            <person name="Larimer J."/>
            <person name="McCowan C."/>
            <person name="Murphy C."/>
            <person name="Pearson M."/>
            <person name="Poon T.W."/>
            <person name="Priest M."/>
            <person name="Roberts A."/>
            <person name="Saif S."/>
            <person name="Shea T."/>
            <person name="Sisk P."/>
            <person name="Sykes S."/>
            <person name="Wortman J."/>
            <person name="Nusbaum C."/>
            <person name="Birren B."/>
        </authorList>
    </citation>
    <scope>NUCLEOTIDE SEQUENCE [LARGE SCALE GENOMIC DNA]</scope>
    <source>
        <strain evidence="9">FAR1</strain>
    </source>
</reference>
<feature type="transmembrane region" description="Helical" evidence="5">
    <location>
        <begin position="435"/>
        <end position="460"/>
    </location>
</feature>
<reference evidence="8" key="2">
    <citation type="submission" date="2020-05" db="UniProtKB">
        <authorList>
            <consortium name="EnsemblMetazoa"/>
        </authorList>
    </citation>
    <scope>IDENTIFICATION</scope>
    <source>
        <strain evidence="8">FAR1</strain>
    </source>
</reference>
<feature type="compositionally biased region" description="Polar residues" evidence="4">
    <location>
        <begin position="642"/>
        <end position="666"/>
    </location>
</feature>
<dbReference type="SMART" id="SM00408">
    <property type="entry name" value="IGc2"/>
    <property type="match status" value="2"/>
</dbReference>
<dbReference type="PANTHER" id="PTHR44170">
    <property type="entry name" value="PROTEIN SIDEKICK"/>
    <property type="match status" value="1"/>
</dbReference>